<keyword evidence="8 9" id="KW-0234">DNA repair</keyword>
<evidence type="ECO:0000256" key="3">
    <source>
        <dbReference type="ARBA" id="ARBA00022763"/>
    </source>
</evidence>
<feature type="binding site" evidence="9">
    <location>
        <position position="171"/>
    </location>
    <ligand>
        <name>ATP</name>
        <dbReference type="ChEBI" id="CHEBI:30616"/>
    </ligand>
</feature>
<dbReference type="InterPro" id="IPR008823">
    <property type="entry name" value="RuvB_wg_C"/>
</dbReference>
<dbReference type="CDD" id="cd00009">
    <property type="entry name" value="AAA"/>
    <property type="match status" value="1"/>
</dbReference>
<dbReference type="GO" id="GO:0006310">
    <property type="term" value="P:DNA recombination"/>
    <property type="evidence" value="ECO:0007669"/>
    <property type="project" value="UniProtKB-UniRule"/>
</dbReference>
<dbReference type="Pfam" id="PF17864">
    <property type="entry name" value="AAA_lid_4"/>
    <property type="match status" value="1"/>
</dbReference>
<organism evidence="11 12">
    <name type="scientific">Candidatus Staskawiczbacteria bacterium RIFOXYD1_FULL_32_13</name>
    <dbReference type="NCBI Taxonomy" id="1802234"/>
    <lineage>
        <taxon>Bacteria</taxon>
        <taxon>Candidatus Staskawicziibacteriota</taxon>
    </lineage>
</organism>
<comment type="subunit">
    <text evidence="9">Homohexamer. Forms an RuvA(8)-RuvB(12)-Holliday junction (HJ) complex. HJ DNA is sandwiched between 2 RuvA tetramers; dsDNA enters through RuvA and exits via RuvB. An RuvB hexamer assembles on each DNA strand where it exits the tetramer. Each RuvB hexamer is contacted by two RuvA subunits (via domain III) on 2 adjacent RuvB subunits; this complex drives branch migration. In the full resolvosome a probable DNA-RuvA(4)-RuvB(12)-RuvC(2) complex forms which resolves the HJ.</text>
</comment>
<dbReference type="Pfam" id="PF05491">
    <property type="entry name" value="WHD_RuvB"/>
    <property type="match status" value="1"/>
</dbReference>
<comment type="similarity">
    <text evidence="9">Belongs to the RuvB family.</text>
</comment>
<keyword evidence="1 9" id="KW-0963">Cytoplasm</keyword>
<evidence type="ECO:0000256" key="4">
    <source>
        <dbReference type="ARBA" id="ARBA00022801"/>
    </source>
</evidence>
<dbReference type="PANTHER" id="PTHR42848:SF1">
    <property type="entry name" value="HOLLIDAY JUNCTION BRANCH MIGRATION COMPLEX SUBUNIT RUVB"/>
    <property type="match status" value="1"/>
</dbReference>
<evidence type="ECO:0000313" key="12">
    <source>
        <dbReference type="Proteomes" id="UP000178935"/>
    </source>
</evidence>
<dbReference type="InterPro" id="IPR004605">
    <property type="entry name" value="DNA_helicase_Holl-junc_RuvB"/>
</dbReference>
<feature type="region of interest" description="Large ATPase domain (RuvB-L)" evidence="9">
    <location>
        <begin position="1"/>
        <end position="181"/>
    </location>
</feature>
<evidence type="ECO:0000256" key="2">
    <source>
        <dbReference type="ARBA" id="ARBA00022741"/>
    </source>
</evidence>
<dbReference type="HAMAP" id="MF_00016">
    <property type="entry name" value="DNA_HJ_migration_RuvB"/>
    <property type="match status" value="1"/>
</dbReference>
<dbReference type="EMBL" id="MHPU01000027">
    <property type="protein sequence ID" value="OGZ88252.1"/>
    <property type="molecule type" value="Genomic_DNA"/>
</dbReference>
<evidence type="ECO:0000256" key="5">
    <source>
        <dbReference type="ARBA" id="ARBA00022840"/>
    </source>
</evidence>
<dbReference type="Gene3D" id="1.10.8.60">
    <property type="match status" value="1"/>
</dbReference>
<dbReference type="AlphaFoldDB" id="A0A1G2JMF2"/>
<dbReference type="EC" id="3.6.4.-" evidence="9"/>
<gene>
    <name evidence="9" type="primary">ruvB</name>
    <name evidence="11" type="ORF">A2561_04835</name>
</gene>
<feature type="binding site" evidence="9">
    <location>
        <position position="66"/>
    </location>
    <ligand>
        <name>ATP</name>
        <dbReference type="ChEBI" id="CHEBI:30616"/>
    </ligand>
</feature>
<evidence type="ECO:0000256" key="8">
    <source>
        <dbReference type="ARBA" id="ARBA00023204"/>
    </source>
</evidence>
<dbReference type="GO" id="GO:0006281">
    <property type="term" value="P:DNA repair"/>
    <property type="evidence" value="ECO:0007669"/>
    <property type="project" value="UniProtKB-UniRule"/>
</dbReference>
<dbReference type="Pfam" id="PF05496">
    <property type="entry name" value="RuvB_N"/>
    <property type="match status" value="1"/>
</dbReference>
<sequence>MSSILDKKEKKEDEVLDSALRPQKWSDYVGQDKVKENIRIIIQAAKKRSQSPDHLLLYGSSGLGKTTLANLVAMEMGTNIRITSGPAIERAGDLAAILTNMSEGDVLFIDEIHRIHKTIEEYLYPAMEDYKLNLILGKGPMARTMELKLPKFTIIGATTRPGMLSAPLRGRFGATFQLNFYEQKDIEKIINRSSDLLKIKAEPQAIQIIAKRSRFTPRIANRLLKRVRDFAEVNGTGLITSAIAESSLNFLDVDHMGLELGDKRILKSIIEKFDGGPVGLQALSAASSEEEDTILDIYEPYLMQCGFIERTPKGRMATALAYEHLGIKKTQHKLI</sequence>
<name>A0A1G2JMF2_9BACT</name>
<dbReference type="SUPFAM" id="SSF46785">
    <property type="entry name" value="Winged helix' DNA-binding domain"/>
    <property type="match status" value="1"/>
</dbReference>
<accession>A0A1G2JMF2</accession>
<dbReference type="NCBIfam" id="TIGR00635">
    <property type="entry name" value="ruvB"/>
    <property type="match status" value="1"/>
</dbReference>
<dbReference type="Gene3D" id="1.10.10.10">
    <property type="entry name" value="Winged helix-like DNA-binding domain superfamily/Winged helix DNA-binding domain"/>
    <property type="match status" value="1"/>
</dbReference>
<feature type="binding site" evidence="9">
    <location>
        <position position="315"/>
    </location>
    <ligand>
        <name>DNA</name>
        <dbReference type="ChEBI" id="CHEBI:16991"/>
    </ligand>
</feature>
<keyword evidence="2 9" id="KW-0547">Nucleotide-binding</keyword>
<dbReference type="InterPro" id="IPR008824">
    <property type="entry name" value="RuvB-like_N"/>
</dbReference>
<dbReference type="GO" id="GO:0000400">
    <property type="term" value="F:four-way junction DNA binding"/>
    <property type="evidence" value="ECO:0007669"/>
    <property type="project" value="UniProtKB-UniRule"/>
</dbReference>
<comment type="domain">
    <text evidence="9">Has 3 domains, the large (RuvB-L) and small ATPase (RuvB-S) domains and the C-terminal head (RuvB-H) domain. The head domain binds DNA, while the ATPase domains jointly bind ATP, ADP or are empty depending on the state of the subunit in the translocation cycle. During a single DNA translocation step the structure of each domain remains the same, but their relative positions change.</text>
</comment>
<keyword evidence="11" id="KW-0347">Helicase</keyword>
<feature type="binding site" evidence="9">
    <location>
        <position position="181"/>
    </location>
    <ligand>
        <name>ATP</name>
        <dbReference type="ChEBI" id="CHEBI:30616"/>
    </ligand>
</feature>
<feature type="binding site" evidence="9">
    <location>
        <position position="65"/>
    </location>
    <ligand>
        <name>ATP</name>
        <dbReference type="ChEBI" id="CHEBI:30616"/>
    </ligand>
</feature>
<protein>
    <recommendedName>
        <fullName evidence="9">Holliday junction branch migration complex subunit RuvB</fullName>
        <ecNumber evidence="9">3.6.4.-</ecNumber>
    </recommendedName>
</protein>
<keyword evidence="5 9" id="KW-0067">ATP-binding</keyword>
<comment type="caution">
    <text evidence="11">The sequence shown here is derived from an EMBL/GenBank/DDBJ whole genome shotgun (WGS) entry which is preliminary data.</text>
</comment>
<dbReference type="InterPro" id="IPR041445">
    <property type="entry name" value="AAA_lid_4"/>
</dbReference>
<dbReference type="GO" id="GO:0009378">
    <property type="term" value="F:four-way junction helicase activity"/>
    <property type="evidence" value="ECO:0007669"/>
    <property type="project" value="InterPro"/>
</dbReference>
<dbReference type="GO" id="GO:0016887">
    <property type="term" value="F:ATP hydrolysis activity"/>
    <property type="evidence" value="ECO:0007669"/>
    <property type="project" value="RHEA"/>
</dbReference>
<evidence type="ECO:0000313" key="11">
    <source>
        <dbReference type="EMBL" id="OGZ88252.1"/>
    </source>
</evidence>
<comment type="catalytic activity">
    <reaction evidence="9">
        <text>ATP + H2O = ADP + phosphate + H(+)</text>
        <dbReference type="Rhea" id="RHEA:13065"/>
        <dbReference type="ChEBI" id="CHEBI:15377"/>
        <dbReference type="ChEBI" id="CHEBI:15378"/>
        <dbReference type="ChEBI" id="CHEBI:30616"/>
        <dbReference type="ChEBI" id="CHEBI:43474"/>
        <dbReference type="ChEBI" id="CHEBI:456216"/>
    </reaction>
</comment>
<feature type="binding site" evidence="9">
    <location>
        <position position="66"/>
    </location>
    <ligand>
        <name>Mg(2+)</name>
        <dbReference type="ChEBI" id="CHEBI:18420"/>
    </ligand>
</feature>
<feature type="binding site" evidence="9">
    <location>
        <position position="218"/>
    </location>
    <ligand>
        <name>ATP</name>
        <dbReference type="ChEBI" id="CHEBI:30616"/>
    </ligand>
</feature>
<feature type="region of interest" description="Small ATPAse domain (RuvB-S)" evidence="9">
    <location>
        <begin position="182"/>
        <end position="252"/>
    </location>
</feature>
<dbReference type="PANTHER" id="PTHR42848">
    <property type="match status" value="1"/>
</dbReference>
<keyword evidence="3 9" id="KW-0227">DNA damage</keyword>
<dbReference type="InterPro" id="IPR003593">
    <property type="entry name" value="AAA+_ATPase"/>
</dbReference>
<dbReference type="GO" id="GO:0048476">
    <property type="term" value="C:Holliday junction resolvase complex"/>
    <property type="evidence" value="ECO:0007669"/>
    <property type="project" value="UniProtKB-UniRule"/>
</dbReference>
<dbReference type="GO" id="GO:0005524">
    <property type="term" value="F:ATP binding"/>
    <property type="evidence" value="ECO:0007669"/>
    <property type="project" value="UniProtKB-UniRule"/>
</dbReference>
<keyword evidence="6 9" id="KW-0238">DNA-binding</keyword>
<dbReference type="NCBIfam" id="NF000868">
    <property type="entry name" value="PRK00080.1"/>
    <property type="match status" value="1"/>
</dbReference>
<comment type="subcellular location">
    <subcellularLocation>
        <location evidence="9">Cytoplasm</location>
    </subcellularLocation>
</comment>
<feature type="binding site" evidence="9">
    <location>
        <position position="62"/>
    </location>
    <ligand>
        <name>ATP</name>
        <dbReference type="ChEBI" id="CHEBI:30616"/>
    </ligand>
</feature>
<feature type="binding site" evidence="9">
    <location>
        <position position="310"/>
    </location>
    <ligand>
        <name>DNA</name>
        <dbReference type="ChEBI" id="CHEBI:16991"/>
    </ligand>
</feature>
<evidence type="ECO:0000256" key="1">
    <source>
        <dbReference type="ARBA" id="ARBA00022490"/>
    </source>
</evidence>
<feature type="binding site" evidence="9">
    <location>
        <position position="20"/>
    </location>
    <ligand>
        <name>ATP</name>
        <dbReference type="ChEBI" id="CHEBI:30616"/>
    </ligand>
</feature>
<feature type="binding site" evidence="9">
    <location>
        <position position="67"/>
    </location>
    <ligand>
        <name>ATP</name>
        <dbReference type="ChEBI" id="CHEBI:30616"/>
    </ligand>
</feature>
<dbReference type="SMART" id="SM00382">
    <property type="entry name" value="AAA"/>
    <property type="match status" value="1"/>
</dbReference>
<dbReference type="SUPFAM" id="SSF52540">
    <property type="entry name" value="P-loop containing nucleoside triphosphate hydrolases"/>
    <property type="match status" value="1"/>
</dbReference>
<dbReference type="Proteomes" id="UP000178935">
    <property type="component" value="Unassembled WGS sequence"/>
</dbReference>
<feature type="domain" description="AAA+ ATPase" evidence="10">
    <location>
        <begin position="51"/>
        <end position="178"/>
    </location>
</feature>
<dbReference type="Gene3D" id="3.40.50.300">
    <property type="entry name" value="P-loop containing nucleotide triphosphate hydrolases"/>
    <property type="match status" value="1"/>
</dbReference>
<comment type="caution">
    <text evidence="9">Lacks conserved residue(s) required for the propagation of feature annotation.</text>
</comment>
<feature type="binding site" evidence="9">
    <location>
        <begin position="128"/>
        <end position="130"/>
    </location>
    <ligand>
        <name>ATP</name>
        <dbReference type="ChEBI" id="CHEBI:30616"/>
    </ligand>
</feature>
<feature type="region of interest" description="Head domain (RuvB-H)" evidence="9">
    <location>
        <begin position="255"/>
        <end position="335"/>
    </location>
</feature>
<dbReference type="GO" id="GO:0005737">
    <property type="term" value="C:cytoplasm"/>
    <property type="evidence" value="ECO:0007669"/>
    <property type="project" value="UniProtKB-SubCell"/>
</dbReference>
<keyword evidence="7 9" id="KW-0233">DNA recombination</keyword>
<evidence type="ECO:0000256" key="9">
    <source>
        <dbReference type="HAMAP-Rule" id="MF_00016"/>
    </source>
</evidence>
<evidence type="ECO:0000256" key="6">
    <source>
        <dbReference type="ARBA" id="ARBA00023125"/>
    </source>
</evidence>
<dbReference type="InterPro" id="IPR036390">
    <property type="entry name" value="WH_DNA-bd_sf"/>
</dbReference>
<keyword evidence="4 9" id="KW-0378">Hydrolase</keyword>
<evidence type="ECO:0000259" key="10">
    <source>
        <dbReference type="SMART" id="SM00382"/>
    </source>
</evidence>
<evidence type="ECO:0000256" key="7">
    <source>
        <dbReference type="ARBA" id="ARBA00023172"/>
    </source>
</evidence>
<feature type="binding site" evidence="9">
    <location>
        <position position="21"/>
    </location>
    <ligand>
        <name>ATP</name>
        <dbReference type="ChEBI" id="CHEBI:30616"/>
    </ligand>
</feature>
<comment type="function">
    <text evidence="9">The RuvA-RuvB-RuvC complex processes Holliday junction (HJ) DNA during genetic recombination and DNA repair, while the RuvA-RuvB complex plays an important role in the rescue of blocked DNA replication forks via replication fork reversal (RFR). RuvA specifically binds to HJ cruciform DNA, conferring on it an open structure. The RuvB hexamer acts as an ATP-dependent pump, pulling dsDNA into and through the RuvAB complex. RuvB forms 2 homohexamers on either side of HJ DNA bound by 1 or 2 RuvA tetramers; 4 subunits per hexamer contact DNA at a time. Coordinated motions by a converter formed by DNA-disengaged RuvB subunits stimulates ATP hydrolysis and nucleotide exchange. Immobilization of the converter enables RuvB to convert the ATP-contained energy into a lever motion, pulling 2 nucleotides of DNA out of the RuvA tetramer per ATP hydrolyzed, thus driving DNA branch migration. The RuvB motors rotate together with the DNA substrate, which together with the progressing nucleotide cycle form the mechanistic basis for DNA recombination by continuous HJ branch migration. Branch migration allows RuvC to scan DNA until it finds its consensus sequence, where it cleaves and resolves cruciform DNA.</text>
</comment>
<dbReference type="InterPro" id="IPR027417">
    <property type="entry name" value="P-loop_NTPase"/>
</dbReference>
<reference evidence="11 12" key="1">
    <citation type="journal article" date="2016" name="Nat. Commun.">
        <title>Thousands of microbial genomes shed light on interconnected biogeochemical processes in an aquifer system.</title>
        <authorList>
            <person name="Anantharaman K."/>
            <person name="Brown C.T."/>
            <person name="Hug L.A."/>
            <person name="Sharon I."/>
            <person name="Castelle C.J."/>
            <person name="Probst A.J."/>
            <person name="Thomas B.C."/>
            <person name="Singh A."/>
            <person name="Wilkins M.J."/>
            <person name="Karaoz U."/>
            <person name="Brodie E.L."/>
            <person name="Williams K.H."/>
            <person name="Hubbard S.S."/>
            <person name="Banfield J.F."/>
        </authorList>
    </citation>
    <scope>NUCLEOTIDE SEQUENCE [LARGE SCALE GENOMIC DNA]</scope>
</reference>
<dbReference type="InterPro" id="IPR036388">
    <property type="entry name" value="WH-like_DNA-bd_sf"/>
</dbReference>
<proteinExistence type="inferred from homology"/>